<dbReference type="EMBL" id="QRGA01000015">
    <property type="protein sequence ID" value="RDU96321.1"/>
    <property type="molecule type" value="Genomic_DNA"/>
</dbReference>
<evidence type="ECO:0000313" key="1">
    <source>
        <dbReference type="EMBL" id="RDU96321.1"/>
    </source>
</evidence>
<sequence>MGTISNDPGIVRPINDHWAIRCCERGLVPDVLVRAGMRRLMRARLRDEGADDPERGAESFHRLLNDLRTMPIAVETRAANAQHYEVPAAFFEAHLGPNMKYSCGYYARGDESLSEAEEAMLECYVKRAGLADGQRILDLGCGWGSLTLWLAQRFPSAQVVALSNSQGQRSFIERLAKHRKLDNIRVLTGDIVSFDFPERDRDFDRILSIEMFEHMKNYGLLLAKIARWLNDDGQLFVHIFAHRTLAYHFAPRDETDWMTRHFFTGGTMPSAALLLNFQDDLRVARQWWISGNHYARTAHQWLESLDAGRERILAIFTEIYGRDAALWFRRWRMFYMGVAELFGYAHGNEWGVAHYLFEKRKKERLDRTEA</sequence>
<name>A0A3D8JV92_9BURK</name>
<dbReference type="GO" id="GO:0008168">
    <property type="term" value="F:methyltransferase activity"/>
    <property type="evidence" value="ECO:0007669"/>
    <property type="project" value="UniProtKB-KW"/>
</dbReference>
<dbReference type="GO" id="GO:0032259">
    <property type="term" value="P:methylation"/>
    <property type="evidence" value="ECO:0007669"/>
    <property type="project" value="UniProtKB-KW"/>
</dbReference>
<dbReference type="Proteomes" id="UP000256838">
    <property type="component" value="Unassembled WGS sequence"/>
</dbReference>
<gene>
    <name evidence="1" type="ORF">DWV00_24815</name>
</gene>
<keyword evidence="2" id="KW-1185">Reference proteome</keyword>
<evidence type="ECO:0000313" key="2">
    <source>
        <dbReference type="Proteomes" id="UP000256838"/>
    </source>
</evidence>
<dbReference type="SUPFAM" id="SSF53335">
    <property type="entry name" value="S-adenosyl-L-methionine-dependent methyltransferases"/>
    <property type="match status" value="1"/>
</dbReference>
<dbReference type="CDD" id="cd02440">
    <property type="entry name" value="AdoMet_MTases"/>
    <property type="match status" value="1"/>
</dbReference>
<dbReference type="OrthoDB" id="9782855at2"/>
<dbReference type="PANTHER" id="PTHR43832">
    <property type="match status" value="1"/>
</dbReference>
<keyword evidence="1" id="KW-0489">Methyltransferase</keyword>
<protein>
    <submittedName>
        <fullName evidence="1">Class I SAM-dependent methyltransferase</fullName>
    </submittedName>
</protein>
<reference evidence="1 2" key="1">
    <citation type="submission" date="2018-08" db="EMBL/GenBank/DDBJ databases">
        <title>Paraburkholderia sp. DHOM06 isolated from forest soil.</title>
        <authorList>
            <person name="Gao Z.-H."/>
            <person name="Qiu L.-H."/>
        </authorList>
    </citation>
    <scope>NUCLEOTIDE SEQUENCE [LARGE SCALE GENOMIC DNA]</scope>
    <source>
        <strain evidence="1 2">DHOM06</strain>
    </source>
</reference>
<dbReference type="RefSeq" id="WP_115536248.1">
    <property type="nucleotide sequence ID" value="NZ_QRGA01000015.1"/>
</dbReference>
<dbReference type="PANTHER" id="PTHR43832:SF1">
    <property type="entry name" value="S-ADENOSYL-L-METHIONINE-DEPENDENT METHYLTRANSFERASES SUPERFAMILY PROTEIN"/>
    <property type="match status" value="1"/>
</dbReference>
<dbReference type="Pfam" id="PF02353">
    <property type="entry name" value="CMAS"/>
    <property type="match status" value="1"/>
</dbReference>
<keyword evidence="1" id="KW-0808">Transferase</keyword>
<dbReference type="FunFam" id="3.40.50.150:FF:000554">
    <property type="entry name" value="Cation-transporting ATPase"/>
    <property type="match status" value="1"/>
</dbReference>
<dbReference type="AlphaFoldDB" id="A0A3D8JV92"/>
<proteinExistence type="predicted"/>
<accession>A0A3D8JV92</accession>
<comment type="caution">
    <text evidence="1">The sequence shown here is derived from an EMBL/GenBank/DDBJ whole genome shotgun (WGS) entry which is preliminary data.</text>
</comment>
<dbReference type="Gene3D" id="3.40.50.150">
    <property type="entry name" value="Vaccinia Virus protein VP39"/>
    <property type="match status" value="1"/>
</dbReference>
<organism evidence="1 2">
    <name type="scientific">Trinickia dinghuensis</name>
    <dbReference type="NCBI Taxonomy" id="2291023"/>
    <lineage>
        <taxon>Bacteria</taxon>
        <taxon>Pseudomonadati</taxon>
        <taxon>Pseudomonadota</taxon>
        <taxon>Betaproteobacteria</taxon>
        <taxon>Burkholderiales</taxon>
        <taxon>Burkholderiaceae</taxon>
        <taxon>Trinickia</taxon>
    </lineage>
</organism>
<dbReference type="InterPro" id="IPR029063">
    <property type="entry name" value="SAM-dependent_MTases_sf"/>
</dbReference>